<dbReference type="AlphaFoldDB" id="A0AAD6F7T1"/>
<proteinExistence type="predicted"/>
<organism evidence="2 3">
    <name type="scientific">Pogonophryne albipinna</name>
    <dbReference type="NCBI Taxonomy" id="1090488"/>
    <lineage>
        <taxon>Eukaryota</taxon>
        <taxon>Metazoa</taxon>
        <taxon>Chordata</taxon>
        <taxon>Craniata</taxon>
        <taxon>Vertebrata</taxon>
        <taxon>Euteleostomi</taxon>
        <taxon>Actinopterygii</taxon>
        <taxon>Neopterygii</taxon>
        <taxon>Teleostei</taxon>
        <taxon>Neoteleostei</taxon>
        <taxon>Acanthomorphata</taxon>
        <taxon>Eupercaria</taxon>
        <taxon>Perciformes</taxon>
        <taxon>Notothenioidei</taxon>
        <taxon>Pogonophryne</taxon>
    </lineage>
</organism>
<gene>
    <name evidence="2" type="ORF">JOQ06_003578</name>
</gene>
<accession>A0AAD6F7T1</accession>
<protein>
    <submittedName>
        <fullName evidence="2">Uncharacterized protein</fullName>
    </submittedName>
</protein>
<dbReference type="Proteomes" id="UP001219934">
    <property type="component" value="Unassembled WGS sequence"/>
</dbReference>
<keyword evidence="3" id="KW-1185">Reference proteome</keyword>
<feature type="region of interest" description="Disordered" evidence="1">
    <location>
        <begin position="79"/>
        <end position="98"/>
    </location>
</feature>
<name>A0AAD6F7T1_9TELE</name>
<sequence>MLDSPSAHSSVLAVCSPCKALLRDVSVVFEVKPCHCTAPRRSGGSSKLSLLSVCDVTIRNRKSFKMGLDVGLSLLEWSEQTSSTPQSRTPPPPPCSSLAQLTQRSVYPSLQGSLLEELHV</sequence>
<evidence type="ECO:0000313" key="2">
    <source>
        <dbReference type="EMBL" id="KAJ4924626.1"/>
    </source>
</evidence>
<evidence type="ECO:0000256" key="1">
    <source>
        <dbReference type="SAM" id="MobiDB-lite"/>
    </source>
</evidence>
<comment type="caution">
    <text evidence="2">The sequence shown here is derived from an EMBL/GenBank/DDBJ whole genome shotgun (WGS) entry which is preliminary data.</text>
</comment>
<reference evidence="2" key="1">
    <citation type="submission" date="2022-11" db="EMBL/GenBank/DDBJ databases">
        <title>Chromosome-level genome of Pogonophryne albipinna.</title>
        <authorList>
            <person name="Jo E."/>
        </authorList>
    </citation>
    <scope>NUCLEOTIDE SEQUENCE</scope>
    <source>
        <strain evidence="2">SGF0006</strain>
        <tissue evidence="2">Muscle</tissue>
    </source>
</reference>
<evidence type="ECO:0000313" key="3">
    <source>
        <dbReference type="Proteomes" id="UP001219934"/>
    </source>
</evidence>
<dbReference type="EMBL" id="JAPTMU010000022">
    <property type="protein sequence ID" value="KAJ4924626.1"/>
    <property type="molecule type" value="Genomic_DNA"/>
</dbReference>
<feature type="non-terminal residue" evidence="2">
    <location>
        <position position="1"/>
    </location>
</feature>